<name>A0A6G1HEZ2_9PEZI</name>
<gene>
    <name evidence="1" type="ORF">K402DRAFT_70074</name>
</gene>
<organism evidence="1 2">
    <name type="scientific">Aulographum hederae CBS 113979</name>
    <dbReference type="NCBI Taxonomy" id="1176131"/>
    <lineage>
        <taxon>Eukaryota</taxon>
        <taxon>Fungi</taxon>
        <taxon>Dikarya</taxon>
        <taxon>Ascomycota</taxon>
        <taxon>Pezizomycotina</taxon>
        <taxon>Dothideomycetes</taxon>
        <taxon>Pleosporomycetidae</taxon>
        <taxon>Aulographales</taxon>
        <taxon>Aulographaceae</taxon>
    </lineage>
</organism>
<reference evidence="1" key="1">
    <citation type="journal article" date="2020" name="Stud. Mycol.">
        <title>101 Dothideomycetes genomes: a test case for predicting lifestyles and emergence of pathogens.</title>
        <authorList>
            <person name="Haridas S."/>
            <person name="Albert R."/>
            <person name="Binder M."/>
            <person name="Bloem J."/>
            <person name="Labutti K."/>
            <person name="Salamov A."/>
            <person name="Andreopoulos B."/>
            <person name="Baker S."/>
            <person name="Barry K."/>
            <person name="Bills G."/>
            <person name="Bluhm B."/>
            <person name="Cannon C."/>
            <person name="Castanera R."/>
            <person name="Culley D."/>
            <person name="Daum C."/>
            <person name="Ezra D."/>
            <person name="Gonzalez J."/>
            <person name="Henrissat B."/>
            <person name="Kuo A."/>
            <person name="Liang C."/>
            <person name="Lipzen A."/>
            <person name="Lutzoni F."/>
            <person name="Magnuson J."/>
            <person name="Mondo S."/>
            <person name="Nolan M."/>
            <person name="Ohm R."/>
            <person name="Pangilinan J."/>
            <person name="Park H.-J."/>
            <person name="Ramirez L."/>
            <person name="Alfaro M."/>
            <person name="Sun H."/>
            <person name="Tritt A."/>
            <person name="Yoshinaga Y."/>
            <person name="Zwiers L.-H."/>
            <person name="Turgeon B."/>
            <person name="Goodwin S."/>
            <person name="Spatafora J."/>
            <person name="Crous P."/>
            <person name="Grigoriev I."/>
        </authorList>
    </citation>
    <scope>NUCLEOTIDE SEQUENCE</scope>
    <source>
        <strain evidence="1">CBS 113979</strain>
    </source>
</reference>
<sequence length="160" mass="17651">MHLSPTRPPPPPLSVAELSDRRHRLRVALTAAIVFLKEKIEEWRRSGHSADELPVAHAMCNLIDGELEWLVDGVCNSMTDLVQGILGKEGFTFLDLLDIPRESDEDLMKWGVFANIPVLTTEAGQEVGAYIGSATGISGISQRWNNYVPSAHPHKKTSVI</sequence>
<dbReference type="EMBL" id="ML977138">
    <property type="protein sequence ID" value="KAF1991806.1"/>
    <property type="molecule type" value="Genomic_DNA"/>
</dbReference>
<protein>
    <submittedName>
        <fullName evidence="1">Uncharacterized protein</fullName>
    </submittedName>
</protein>
<dbReference type="Proteomes" id="UP000800041">
    <property type="component" value="Unassembled WGS sequence"/>
</dbReference>
<evidence type="ECO:0000313" key="1">
    <source>
        <dbReference type="EMBL" id="KAF1991806.1"/>
    </source>
</evidence>
<proteinExistence type="predicted"/>
<dbReference type="AlphaFoldDB" id="A0A6G1HEZ2"/>
<keyword evidence="2" id="KW-1185">Reference proteome</keyword>
<evidence type="ECO:0000313" key="2">
    <source>
        <dbReference type="Proteomes" id="UP000800041"/>
    </source>
</evidence>
<accession>A0A6G1HEZ2</accession>